<organism evidence="1 2">
    <name type="scientific">Persicirhabdus sediminis</name>
    <dbReference type="NCBI Taxonomy" id="454144"/>
    <lineage>
        <taxon>Bacteria</taxon>
        <taxon>Pseudomonadati</taxon>
        <taxon>Verrucomicrobiota</taxon>
        <taxon>Verrucomicrobiia</taxon>
        <taxon>Verrucomicrobiales</taxon>
        <taxon>Verrucomicrobiaceae</taxon>
        <taxon>Persicirhabdus</taxon>
    </lineage>
</organism>
<dbReference type="EMBL" id="JAENIM010000021">
    <property type="protein sequence ID" value="MBK1790368.1"/>
    <property type="molecule type" value="Genomic_DNA"/>
</dbReference>
<dbReference type="AlphaFoldDB" id="A0A8J7SLG0"/>
<dbReference type="InterPro" id="IPR038765">
    <property type="entry name" value="Papain-like_cys_pep_sf"/>
</dbReference>
<sequence length="246" mass="27591">MNFKFPKSLAGAWCACLLVSCEISSQPGGQDFQPAESVTREQSLRIAEAYRTMYWTASEQNVQHAKDANGILVHTPDADMPDGISSRPGWWKVDQENMGMPYKWGGFDTPRSFEKKLKQGYAAGDVYTRAKRAQLESGVSQYAAGIDCSGLISRCWRLDRPYSTRELASLCEKLPSYADLQPGDILNKNNDHALLFVSYVEGTSGSHFWAYETGAPPTWKVLLHTIPVNYVKSRGYSPYRYHGMKP</sequence>
<dbReference type="SUPFAM" id="SSF54001">
    <property type="entry name" value="Cysteine proteinases"/>
    <property type="match status" value="1"/>
</dbReference>
<evidence type="ECO:0008006" key="3">
    <source>
        <dbReference type="Google" id="ProtNLM"/>
    </source>
</evidence>
<gene>
    <name evidence="1" type="ORF">JIN82_04265</name>
</gene>
<dbReference type="PROSITE" id="PS51257">
    <property type="entry name" value="PROKAR_LIPOPROTEIN"/>
    <property type="match status" value="1"/>
</dbReference>
<dbReference type="Gene3D" id="3.90.1720.10">
    <property type="entry name" value="endopeptidase domain like (from Nostoc punctiforme)"/>
    <property type="match status" value="1"/>
</dbReference>
<proteinExistence type="predicted"/>
<evidence type="ECO:0000313" key="2">
    <source>
        <dbReference type="Proteomes" id="UP000624703"/>
    </source>
</evidence>
<evidence type="ECO:0000313" key="1">
    <source>
        <dbReference type="EMBL" id="MBK1790368.1"/>
    </source>
</evidence>
<comment type="caution">
    <text evidence="1">The sequence shown here is derived from an EMBL/GenBank/DDBJ whole genome shotgun (WGS) entry which is preliminary data.</text>
</comment>
<reference evidence="1" key="1">
    <citation type="submission" date="2021-01" db="EMBL/GenBank/DDBJ databases">
        <title>Modified the classification status of verrucomicrobia.</title>
        <authorList>
            <person name="Feng X."/>
        </authorList>
    </citation>
    <scope>NUCLEOTIDE SEQUENCE</scope>
    <source>
        <strain evidence="1">_KCTC 22039</strain>
    </source>
</reference>
<keyword evidence="2" id="KW-1185">Reference proteome</keyword>
<dbReference type="Proteomes" id="UP000624703">
    <property type="component" value="Unassembled WGS sequence"/>
</dbReference>
<name>A0A8J7SLG0_9BACT</name>
<protein>
    <recommendedName>
        <fullName evidence="3">NlpC/P60 family protein</fullName>
    </recommendedName>
</protein>
<accession>A0A8J7SLG0</accession>
<dbReference type="RefSeq" id="WP_200310401.1">
    <property type="nucleotide sequence ID" value="NZ_JAENIM010000021.1"/>
</dbReference>